<evidence type="ECO:0000259" key="7">
    <source>
        <dbReference type="Pfam" id="PF00892"/>
    </source>
</evidence>
<sequence>MDGRQGWAFAGLLLAVLCWSGNALVARAFHDAIPPLTLSFWRWVLATCLLLPFVARSIWTHRATLRAAGWRLPVIAALGISSYNSLLYSAAQSTEAINLTLVNTCLPLFTFIGGGLLLGEWPARRAWFGMAIAACGLVYLISRGSWDAFTHLAFKAGDLIMLAAVLVWALYTLSLRRWSGFLQVPPLTLLGALMAIGTPFILPFYLFELSHVGGFEPSPINLSVIAYTAVFASLVAYLSWNHGVKTVGAAKAAMATYLMPVFTAILGWLLLGEGLQLFHWIGGGLIFAGLLLATQVRAGSPLLSQAKQSPR</sequence>
<feature type="transmembrane region" description="Helical" evidence="6">
    <location>
        <begin position="187"/>
        <end position="207"/>
    </location>
</feature>
<dbReference type="EMBL" id="QNTV01000024">
    <property type="protein sequence ID" value="RBA52380.1"/>
    <property type="molecule type" value="Genomic_DNA"/>
</dbReference>
<feature type="transmembrane region" description="Helical" evidence="6">
    <location>
        <begin position="152"/>
        <end position="175"/>
    </location>
</feature>
<evidence type="ECO:0000256" key="6">
    <source>
        <dbReference type="SAM" id="Phobius"/>
    </source>
</evidence>
<evidence type="ECO:0000313" key="10">
    <source>
        <dbReference type="Proteomes" id="UP000252554"/>
    </source>
</evidence>
<feature type="transmembrane region" description="Helical" evidence="6">
    <location>
        <begin position="97"/>
        <end position="119"/>
    </location>
</feature>
<evidence type="ECO:0000313" key="11">
    <source>
        <dbReference type="Proteomes" id="UP000683436"/>
    </source>
</evidence>
<dbReference type="PANTHER" id="PTHR42920">
    <property type="entry name" value="OS03G0707200 PROTEIN-RELATED"/>
    <property type="match status" value="1"/>
</dbReference>
<feature type="domain" description="EamA" evidence="7">
    <location>
        <begin position="10"/>
        <end position="140"/>
    </location>
</feature>
<feature type="transmembrane region" description="Helical" evidence="6">
    <location>
        <begin position="39"/>
        <end position="58"/>
    </location>
</feature>
<dbReference type="Proteomes" id="UP000683436">
    <property type="component" value="Chromosome"/>
</dbReference>
<reference evidence="8 11" key="2">
    <citation type="submission" date="2021-06" db="EMBL/GenBank/DDBJ databases">
        <title>Microbial metabolic specificity influences pelagic lipid remineralization.</title>
        <authorList>
            <person name="Behrendt L."/>
            <person name="Hunter J.E."/>
            <person name="Alcolombri U."/>
            <person name="Smriga S."/>
            <person name="Mincer T."/>
            <person name="Lowenstein D.P."/>
            <person name="Peaudecerf F.J."/>
            <person name="Fernandez V.I."/>
            <person name="Fredricks H."/>
            <person name="Almblad H."/>
            <person name="Harrison J.J."/>
            <person name="Stocker R."/>
            <person name="Van Mooy B.A.S."/>
        </authorList>
    </citation>
    <scope>NUCLEOTIDE SEQUENCE [LARGE SCALE GENOMIC DNA]</scope>
    <source>
        <strain evidence="8 11">A252</strain>
    </source>
</reference>
<gene>
    <name evidence="9" type="ORF">DQ403_20650</name>
    <name evidence="8" type="ORF">KQ248_10205</name>
</gene>
<evidence type="ECO:0000256" key="3">
    <source>
        <dbReference type="ARBA" id="ARBA00022692"/>
    </source>
</evidence>
<reference evidence="9 10" key="1">
    <citation type="submission" date="2018-06" db="EMBL/GenBank/DDBJ databases">
        <title>Whole genome sequencing of four bacterial strains from South Shetland trench revealing bio-synthetic gene clusters.</title>
        <authorList>
            <person name="Abdel-Mageed W.M."/>
            <person name="Lehri B."/>
            <person name="Jarmusch S.A."/>
            <person name="Miranda K."/>
            <person name="Goodfellow M."/>
            <person name="Jaspars M."/>
            <person name="Karlyshev A.V."/>
        </authorList>
    </citation>
    <scope>NUCLEOTIDE SEQUENCE [LARGE SCALE GENOMIC DNA]</scope>
    <source>
        <strain evidence="9 10">SST2</strain>
    </source>
</reference>
<organism evidence="9 10">
    <name type="scientific">Stutzerimonas zhaodongensis</name>
    <dbReference type="NCBI Taxonomy" id="1176257"/>
    <lineage>
        <taxon>Bacteria</taxon>
        <taxon>Pseudomonadati</taxon>
        <taxon>Pseudomonadota</taxon>
        <taxon>Gammaproteobacteria</taxon>
        <taxon>Pseudomonadales</taxon>
        <taxon>Pseudomonadaceae</taxon>
        <taxon>Stutzerimonas</taxon>
    </lineage>
</organism>
<dbReference type="InterPro" id="IPR037185">
    <property type="entry name" value="EmrE-like"/>
</dbReference>
<proteinExistence type="predicted"/>
<feature type="transmembrane region" description="Helical" evidence="6">
    <location>
        <begin position="277"/>
        <end position="294"/>
    </location>
</feature>
<evidence type="ECO:0000313" key="9">
    <source>
        <dbReference type="EMBL" id="RBA52380.1"/>
    </source>
</evidence>
<dbReference type="Proteomes" id="UP000252554">
    <property type="component" value="Unassembled WGS sequence"/>
</dbReference>
<keyword evidence="11" id="KW-1185">Reference proteome</keyword>
<keyword evidence="5 6" id="KW-0472">Membrane</keyword>
<dbReference type="Pfam" id="PF00892">
    <property type="entry name" value="EamA"/>
    <property type="match status" value="2"/>
</dbReference>
<dbReference type="InterPro" id="IPR051258">
    <property type="entry name" value="Diverse_Substrate_Transporter"/>
</dbReference>
<keyword evidence="4 6" id="KW-1133">Transmembrane helix</keyword>
<dbReference type="InterPro" id="IPR000620">
    <property type="entry name" value="EamA_dom"/>
</dbReference>
<feature type="transmembrane region" description="Helical" evidence="6">
    <location>
        <begin position="126"/>
        <end position="146"/>
    </location>
</feature>
<evidence type="ECO:0000256" key="1">
    <source>
        <dbReference type="ARBA" id="ARBA00004651"/>
    </source>
</evidence>
<feature type="transmembrane region" description="Helical" evidence="6">
    <location>
        <begin position="70"/>
        <end position="91"/>
    </location>
</feature>
<name>A0A365PQF1_9GAMM</name>
<comment type="subcellular location">
    <subcellularLocation>
        <location evidence="1">Cell membrane</location>
        <topology evidence="1">Multi-pass membrane protein</topology>
    </subcellularLocation>
</comment>
<protein>
    <submittedName>
        <fullName evidence="8">DMT family transporter</fullName>
    </submittedName>
    <submittedName>
        <fullName evidence="9">EamA/RhaT family transporter</fullName>
    </submittedName>
</protein>
<dbReference type="PANTHER" id="PTHR42920:SF11">
    <property type="entry name" value="INNER MEMBRANE PROTEIN YTFF"/>
    <property type="match status" value="1"/>
</dbReference>
<evidence type="ECO:0000256" key="5">
    <source>
        <dbReference type="ARBA" id="ARBA00023136"/>
    </source>
</evidence>
<evidence type="ECO:0000313" key="8">
    <source>
        <dbReference type="EMBL" id="QWV18980.1"/>
    </source>
</evidence>
<dbReference type="EMBL" id="CP076683">
    <property type="protein sequence ID" value="QWV18980.1"/>
    <property type="molecule type" value="Genomic_DNA"/>
</dbReference>
<feature type="domain" description="EamA" evidence="7">
    <location>
        <begin position="156"/>
        <end position="293"/>
    </location>
</feature>
<accession>A0A365PQF1</accession>
<evidence type="ECO:0000256" key="4">
    <source>
        <dbReference type="ARBA" id="ARBA00022989"/>
    </source>
</evidence>
<feature type="transmembrane region" description="Helical" evidence="6">
    <location>
        <begin position="252"/>
        <end position="271"/>
    </location>
</feature>
<dbReference type="AlphaFoldDB" id="A0A365PQF1"/>
<feature type="transmembrane region" description="Helical" evidence="6">
    <location>
        <begin position="219"/>
        <end position="240"/>
    </location>
</feature>
<dbReference type="RefSeq" id="WP_128121763.1">
    <property type="nucleotide sequence ID" value="NZ_CP076683.1"/>
</dbReference>
<dbReference type="SUPFAM" id="SSF103481">
    <property type="entry name" value="Multidrug resistance efflux transporter EmrE"/>
    <property type="match status" value="2"/>
</dbReference>
<dbReference type="GO" id="GO:0005886">
    <property type="term" value="C:plasma membrane"/>
    <property type="evidence" value="ECO:0007669"/>
    <property type="project" value="UniProtKB-SubCell"/>
</dbReference>
<keyword evidence="2" id="KW-1003">Cell membrane</keyword>
<keyword evidence="3 6" id="KW-0812">Transmembrane</keyword>
<evidence type="ECO:0000256" key="2">
    <source>
        <dbReference type="ARBA" id="ARBA00022475"/>
    </source>
</evidence>